<protein>
    <recommendedName>
        <fullName evidence="1">SnoaL-like domain-containing protein</fullName>
    </recommendedName>
</protein>
<accession>A0ABQ4NNW5</accession>
<name>A0ABQ4NNW5_9RHOB</name>
<dbReference type="Gene3D" id="3.10.450.50">
    <property type="match status" value="1"/>
</dbReference>
<organism evidence="2 3">
    <name type="scientific">Jannaschia pagri</name>
    <dbReference type="NCBI Taxonomy" id="2829797"/>
    <lineage>
        <taxon>Bacteria</taxon>
        <taxon>Pseudomonadati</taxon>
        <taxon>Pseudomonadota</taxon>
        <taxon>Alphaproteobacteria</taxon>
        <taxon>Rhodobacterales</taxon>
        <taxon>Roseobacteraceae</taxon>
        <taxon>Jannaschia</taxon>
    </lineage>
</organism>
<sequence>MTQDDDLETALRSFLDHYNQCFYDRDLEALRALYLSDDGLVFWDNHAGCDSTSLEDHVAKVSTFFATGKTTESGTIEPLLIEDLRARRRGDVAVLTSILRYRSAPRPGVRSTFVLGREGLAWRIMHVHHSFDPNETDQPGADPLGVEDR</sequence>
<proteinExistence type="predicted"/>
<evidence type="ECO:0000313" key="3">
    <source>
        <dbReference type="Proteomes" id="UP000786693"/>
    </source>
</evidence>
<keyword evidence="3" id="KW-1185">Reference proteome</keyword>
<gene>
    <name evidence="2" type="ORF">JANAI62_25930</name>
</gene>
<dbReference type="Proteomes" id="UP000786693">
    <property type="component" value="Unassembled WGS sequence"/>
</dbReference>
<dbReference type="SUPFAM" id="SSF54427">
    <property type="entry name" value="NTF2-like"/>
    <property type="match status" value="1"/>
</dbReference>
<reference evidence="2 3" key="1">
    <citation type="submission" date="2021-05" db="EMBL/GenBank/DDBJ databases">
        <title>Bacteria Genome sequencing.</title>
        <authorList>
            <person name="Takabe Y."/>
            <person name="Nakajima Y."/>
            <person name="Suzuki S."/>
            <person name="Shiozaki T."/>
        </authorList>
    </citation>
    <scope>NUCLEOTIDE SEQUENCE [LARGE SCALE GENOMIC DNA]</scope>
    <source>
        <strain evidence="2 3">AI_62</strain>
    </source>
</reference>
<feature type="domain" description="SnoaL-like" evidence="1">
    <location>
        <begin position="12"/>
        <end position="131"/>
    </location>
</feature>
<dbReference type="RefSeq" id="WP_220749448.1">
    <property type="nucleotide sequence ID" value="NZ_BPFH01000004.1"/>
</dbReference>
<dbReference type="InterPro" id="IPR037401">
    <property type="entry name" value="SnoaL-like"/>
</dbReference>
<comment type="caution">
    <text evidence="2">The sequence shown here is derived from an EMBL/GenBank/DDBJ whole genome shotgun (WGS) entry which is preliminary data.</text>
</comment>
<evidence type="ECO:0000259" key="1">
    <source>
        <dbReference type="Pfam" id="PF13474"/>
    </source>
</evidence>
<evidence type="ECO:0000313" key="2">
    <source>
        <dbReference type="EMBL" id="GIT95970.1"/>
    </source>
</evidence>
<dbReference type="InterPro" id="IPR032710">
    <property type="entry name" value="NTF2-like_dom_sf"/>
</dbReference>
<dbReference type="Pfam" id="PF13474">
    <property type="entry name" value="SnoaL_3"/>
    <property type="match status" value="1"/>
</dbReference>
<dbReference type="EMBL" id="BPFH01000004">
    <property type="protein sequence ID" value="GIT95970.1"/>
    <property type="molecule type" value="Genomic_DNA"/>
</dbReference>